<gene>
    <name evidence="2" type="ORF">GA842_07340</name>
</gene>
<sequence>MLINHIGSVLIKKFTVYLIRHGETYLNKFDRMQGWADAPLTPKGIQDAHMAAKKCKMFTLIKLFPVISLELFIRPTSF</sequence>
<dbReference type="Gene3D" id="3.40.50.1240">
    <property type="entry name" value="Phosphoglycerate mutase-like"/>
    <property type="match status" value="1"/>
</dbReference>
<accession>A0AAP5WE18</accession>
<dbReference type="SMART" id="SM00855">
    <property type="entry name" value="PGAM"/>
    <property type="match status" value="1"/>
</dbReference>
<evidence type="ECO:0000313" key="3">
    <source>
        <dbReference type="Proteomes" id="UP001275867"/>
    </source>
</evidence>
<organism evidence="2 3">
    <name type="scientific">Pediococcus parvulus</name>
    <dbReference type="NCBI Taxonomy" id="54062"/>
    <lineage>
        <taxon>Bacteria</taxon>
        <taxon>Bacillati</taxon>
        <taxon>Bacillota</taxon>
        <taxon>Bacilli</taxon>
        <taxon>Lactobacillales</taxon>
        <taxon>Lactobacillaceae</taxon>
        <taxon>Pediococcus</taxon>
    </lineage>
</organism>
<dbReference type="Proteomes" id="UP001275867">
    <property type="component" value="Unassembled WGS sequence"/>
</dbReference>
<evidence type="ECO:0000313" key="2">
    <source>
        <dbReference type="EMBL" id="MDV7694684.1"/>
    </source>
</evidence>
<reference evidence="2" key="1">
    <citation type="submission" date="2019-10" db="EMBL/GenBank/DDBJ databases">
        <title>Malate fermentation in French cider.</title>
        <authorList>
            <person name="Cousin F.J."/>
            <person name="Medina Fernandez S."/>
            <person name="Misery B."/>
            <person name="Laplace J.-M."/>
            <person name="Cretenet M."/>
        </authorList>
    </citation>
    <scope>NUCLEOTIDE SEQUENCE</scope>
    <source>
        <strain evidence="2">UCMA15901</strain>
    </source>
</reference>
<dbReference type="InterPro" id="IPR029033">
    <property type="entry name" value="His_PPase_superfam"/>
</dbReference>
<dbReference type="CDD" id="cd07067">
    <property type="entry name" value="HP_PGM_like"/>
    <property type="match status" value="1"/>
</dbReference>
<name>A0AAP5WE18_9LACO</name>
<proteinExistence type="predicted"/>
<feature type="binding site" evidence="1">
    <location>
        <begin position="20"/>
        <end position="27"/>
    </location>
    <ligand>
        <name>substrate</name>
    </ligand>
</feature>
<evidence type="ECO:0000256" key="1">
    <source>
        <dbReference type="PIRSR" id="PIRSR613078-2"/>
    </source>
</evidence>
<dbReference type="AlphaFoldDB" id="A0AAP5WE18"/>
<evidence type="ECO:0008006" key="4">
    <source>
        <dbReference type="Google" id="ProtNLM"/>
    </source>
</evidence>
<dbReference type="Pfam" id="PF00300">
    <property type="entry name" value="His_Phos_1"/>
    <property type="match status" value="1"/>
</dbReference>
<dbReference type="EMBL" id="WERX01000022">
    <property type="protein sequence ID" value="MDV7694684.1"/>
    <property type="molecule type" value="Genomic_DNA"/>
</dbReference>
<dbReference type="InterPro" id="IPR013078">
    <property type="entry name" value="His_Pase_superF_clade-1"/>
</dbReference>
<protein>
    <recommendedName>
        <fullName evidence="4">Phosphoglycerate mutase</fullName>
    </recommendedName>
</protein>
<comment type="caution">
    <text evidence="2">The sequence shown here is derived from an EMBL/GenBank/DDBJ whole genome shotgun (WGS) entry which is preliminary data.</text>
</comment>
<dbReference type="SUPFAM" id="SSF53254">
    <property type="entry name" value="Phosphoglycerate mutase-like"/>
    <property type="match status" value="1"/>
</dbReference>